<organism evidence="1">
    <name type="scientific">Rhizophora mucronata</name>
    <name type="common">Asiatic mangrove</name>
    <dbReference type="NCBI Taxonomy" id="61149"/>
    <lineage>
        <taxon>Eukaryota</taxon>
        <taxon>Viridiplantae</taxon>
        <taxon>Streptophyta</taxon>
        <taxon>Embryophyta</taxon>
        <taxon>Tracheophyta</taxon>
        <taxon>Spermatophyta</taxon>
        <taxon>Magnoliopsida</taxon>
        <taxon>eudicotyledons</taxon>
        <taxon>Gunneridae</taxon>
        <taxon>Pentapetalae</taxon>
        <taxon>rosids</taxon>
        <taxon>fabids</taxon>
        <taxon>Malpighiales</taxon>
        <taxon>Rhizophoraceae</taxon>
        <taxon>Rhizophora</taxon>
    </lineage>
</organism>
<dbReference type="EMBL" id="GGEC01066150">
    <property type="protein sequence ID" value="MBX46634.1"/>
    <property type="molecule type" value="Transcribed_RNA"/>
</dbReference>
<evidence type="ECO:0000313" key="1">
    <source>
        <dbReference type="EMBL" id="MBX46634.1"/>
    </source>
</evidence>
<protein>
    <submittedName>
        <fullName evidence="1">Uncharacterized protein</fullName>
    </submittedName>
</protein>
<sequence>MFEFLFKIMLFSFPCNDWDFTVMISSSNCRQGKPLRFKFYRCFIAIQHWGFLDHWGNTTISI</sequence>
<proteinExistence type="predicted"/>
<reference evidence="1" key="1">
    <citation type="submission" date="2018-02" db="EMBL/GenBank/DDBJ databases">
        <title>Rhizophora mucronata_Transcriptome.</title>
        <authorList>
            <person name="Meera S.P."/>
            <person name="Sreeshan A."/>
            <person name="Augustine A."/>
        </authorList>
    </citation>
    <scope>NUCLEOTIDE SEQUENCE</scope>
    <source>
        <tissue evidence="1">Leaf</tissue>
    </source>
</reference>
<dbReference type="AlphaFoldDB" id="A0A2P2NVV2"/>
<accession>A0A2P2NVV2</accession>
<name>A0A2P2NVV2_RHIMU</name>